<dbReference type="SUPFAM" id="SSF46689">
    <property type="entry name" value="Homeodomain-like"/>
    <property type="match status" value="1"/>
</dbReference>
<dbReference type="Proteomes" id="UP000187608">
    <property type="component" value="Unassembled WGS sequence"/>
</dbReference>
<dbReference type="Gene3D" id="1.10.10.60">
    <property type="entry name" value="Homeodomain-like"/>
    <property type="match status" value="2"/>
</dbReference>
<evidence type="ECO:0000313" key="5">
    <source>
        <dbReference type="EMBL" id="SIS42388.1"/>
    </source>
</evidence>
<feature type="domain" description="HTH araC/xylS-type" evidence="4">
    <location>
        <begin position="134"/>
        <end position="233"/>
    </location>
</feature>
<dbReference type="PROSITE" id="PS01124">
    <property type="entry name" value="HTH_ARAC_FAMILY_2"/>
    <property type="match status" value="1"/>
</dbReference>
<dbReference type="Pfam" id="PF12833">
    <property type="entry name" value="HTH_18"/>
    <property type="match status" value="1"/>
</dbReference>
<organism evidence="5 6">
    <name type="scientific">Salimicrobium flavidum</name>
    <dbReference type="NCBI Taxonomy" id="570947"/>
    <lineage>
        <taxon>Bacteria</taxon>
        <taxon>Bacillati</taxon>
        <taxon>Bacillota</taxon>
        <taxon>Bacilli</taxon>
        <taxon>Bacillales</taxon>
        <taxon>Bacillaceae</taxon>
        <taxon>Salimicrobium</taxon>
    </lineage>
</organism>
<dbReference type="InterPro" id="IPR020449">
    <property type="entry name" value="Tscrpt_reg_AraC-type_HTH"/>
</dbReference>
<dbReference type="PANTHER" id="PTHR43280:SF2">
    <property type="entry name" value="HTH-TYPE TRANSCRIPTIONAL REGULATOR EXSA"/>
    <property type="match status" value="1"/>
</dbReference>
<dbReference type="PROSITE" id="PS00041">
    <property type="entry name" value="HTH_ARAC_FAMILY_1"/>
    <property type="match status" value="1"/>
</dbReference>
<dbReference type="GO" id="GO:0003700">
    <property type="term" value="F:DNA-binding transcription factor activity"/>
    <property type="evidence" value="ECO:0007669"/>
    <property type="project" value="InterPro"/>
</dbReference>
<dbReference type="OrthoDB" id="247151at2"/>
<dbReference type="InterPro" id="IPR018062">
    <property type="entry name" value="HTH_AraC-typ_CS"/>
</dbReference>
<dbReference type="PANTHER" id="PTHR43280">
    <property type="entry name" value="ARAC-FAMILY TRANSCRIPTIONAL REGULATOR"/>
    <property type="match status" value="1"/>
</dbReference>
<dbReference type="GO" id="GO:0043565">
    <property type="term" value="F:sequence-specific DNA binding"/>
    <property type="evidence" value="ECO:0007669"/>
    <property type="project" value="InterPro"/>
</dbReference>
<gene>
    <name evidence="5" type="ORF">SAMN05421687_10332</name>
</gene>
<evidence type="ECO:0000256" key="2">
    <source>
        <dbReference type="ARBA" id="ARBA00023125"/>
    </source>
</evidence>
<evidence type="ECO:0000256" key="3">
    <source>
        <dbReference type="ARBA" id="ARBA00023163"/>
    </source>
</evidence>
<dbReference type="InterPro" id="IPR009057">
    <property type="entry name" value="Homeodomain-like_sf"/>
</dbReference>
<protein>
    <submittedName>
        <fullName evidence="5">AraC-type DNA-binding protein</fullName>
    </submittedName>
</protein>
<accession>A0A1N7IZ62</accession>
<dbReference type="InterPro" id="IPR018060">
    <property type="entry name" value="HTH_AraC"/>
</dbReference>
<proteinExistence type="predicted"/>
<name>A0A1N7IZ62_9BACI</name>
<keyword evidence="6" id="KW-1185">Reference proteome</keyword>
<dbReference type="RefSeq" id="WP_076557488.1">
    <property type="nucleotide sequence ID" value="NZ_FTOC01000003.1"/>
</dbReference>
<evidence type="ECO:0000259" key="4">
    <source>
        <dbReference type="PROSITE" id="PS01124"/>
    </source>
</evidence>
<evidence type="ECO:0000313" key="6">
    <source>
        <dbReference type="Proteomes" id="UP000187608"/>
    </source>
</evidence>
<evidence type="ECO:0000256" key="1">
    <source>
        <dbReference type="ARBA" id="ARBA00023015"/>
    </source>
</evidence>
<keyword evidence="2 5" id="KW-0238">DNA-binding</keyword>
<keyword evidence="1" id="KW-0805">Transcription regulation</keyword>
<keyword evidence="3" id="KW-0804">Transcription</keyword>
<dbReference type="STRING" id="570947.SAMN05421687_10332"/>
<dbReference type="AlphaFoldDB" id="A0A1N7IZ62"/>
<dbReference type="SMART" id="SM00342">
    <property type="entry name" value="HTH_ARAC"/>
    <property type="match status" value="1"/>
</dbReference>
<dbReference type="PRINTS" id="PR00032">
    <property type="entry name" value="HTHARAC"/>
</dbReference>
<dbReference type="EMBL" id="FTOC01000003">
    <property type="protein sequence ID" value="SIS42388.1"/>
    <property type="molecule type" value="Genomic_DNA"/>
</dbReference>
<sequence length="236" mass="27699">MNYTETLYEKNLIFYQQLNSRFTIEEWEDTRSLLTSGDKLRFHETLMKREGAEETAPDDTEWESIKFRWKNMLVASTCHHHFQPSVQIFSLMKTIDEMGPESIQEGAQFLTEKIFSLFEEKEAGDNDFYSRHVKRSRNFIDRSLQNPALRLTMIAEELQLSPPYLSKLFHEEAGESITTYIHKKKIESSVDKLMFSNSSISDIAAECGYTSSTTFCRKFKELRGTTPLKYRRTYSM</sequence>
<reference evidence="6" key="1">
    <citation type="submission" date="2017-01" db="EMBL/GenBank/DDBJ databases">
        <authorList>
            <person name="Varghese N."/>
            <person name="Submissions S."/>
        </authorList>
    </citation>
    <scope>NUCLEOTIDE SEQUENCE [LARGE SCALE GENOMIC DNA]</scope>
    <source>
        <strain evidence="6">DSM 23127</strain>
    </source>
</reference>